<dbReference type="PANTHER" id="PTHR35368:SF1">
    <property type="entry name" value="HYDROPEROXIDE REDUCTASE"/>
    <property type="match status" value="1"/>
</dbReference>
<accession>A0A918JZK6</accession>
<dbReference type="Gene3D" id="3.30.300.20">
    <property type="match status" value="1"/>
</dbReference>
<evidence type="ECO:0008006" key="3">
    <source>
        <dbReference type="Google" id="ProtNLM"/>
    </source>
</evidence>
<organism evidence="1 2">
    <name type="scientific">Aquimarina muelleri</name>
    <dbReference type="NCBI Taxonomy" id="279356"/>
    <lineage>
        <taxon>Bacteria</taxon>
        <taxon>Pseudomonadati</taxon>
        <taxon>Bacteroidota</taxon>
        <taxon>Flavobacteriia</taxon>
        <taxon>Flavobacteriales</taxon>
        <taxon>Flavobacteriaceae</taxon>
        <taxon>Aquimarina</taxon>
    </lineage>
</organism>
<dbReference type="Pfam" id="PF02566">
    <property type="entry name" value="OsmC"/>
    <property type="match status" value="1"/>
</dbReference>
<dbReference type="Proteomes" id="UP000601108">
    <property type="component" value="Unassembled WGS sequence"/>
</dbReference>
<dbReference type="RefSeq" id="WP_051316867.1">
    <property type="nucleotide sequence ID" value="NZ_BMWS01000062.1"/>
</dbReference>
<proteinExistence type="predicted"/>
<dbReference type="AlphaFoldDB" id="A0A918JZK6"/>
<dbReference type="InterPro" id="IPR036102">
    <property type="entry name" value="OsmC/Ohrsf"/>
</dbReference>
<dbReference type="EMBL" id="BMWS01000062">
    <property type="protein sequence ID" value="GGX35508.1"/>
    <property type="molecule type" value="Genomic_DNA"/>
</dbReference>
<reference evidence="1 2" key="1">
    <citation type="journal article" date="2014" name="Int. J. Syst. Evol. Microbiol.">
        <title>Complete genome sequence of Corynebacterium casei LMG S-19264T (=DSM 44701T), isolated from a smear-ripened cheese.</title>
        <authorList>
            <consortium name="US DOE Joint Genome Institute (JGI-PGF)"/>
            <person name="Walter F."/>
            <person name="Albersmeier A."/>
            <person name="Kalinowski J."/>
            <person name="Ruckert C."/>
        </authorList>
    </citation>
    <scope>NUCLEOTIDE SEQUENCE [LARGE SCALE GENOMIC DNA]</scope>
    <source>
        <strain evidence="1 2">KCTC 12285</strain>
    </source>
</reference>
<sequence length="130" mass="14446">MDQKKINTQFKYLIDEPLELLGNDKNPNPQDYILGGMAGCMMVGFVTGVSGKGIELKNVQLDIIGKLDLRGFLGLNPDVSVGFEKLQFNFKVEGSGTQEQYNEIIKHISKVSPGYETILNPVKIEINKEV</sequence>
<evidence type="ECO:0000313" key="1">
    <source>
        <dbReference type="EMBL" id="GGX35508.1"/>
    </source>
</evidence>
<dbReference type="InterPro" id="IPR015946">
    <property type="entry name" value="KH_dom-like_a/b"/>
</dbReference>
<dbReference type="SUPFAM" id="SSF82784">
    <property type="entry name" value="OsmC-like"/>
    <property type="match status" value="1"/>
</dbReference>
<dbReference type="InterPro" id="IPR003718">
    <property type="entry name" value="OsmC/Ohr_fam"/>
</dbReference>
<dbReference type="PANTHER" id="PTHR35368">
    <property type="entry name" value="HYDROPEROXIDE REDUCTASE"/>
    <property type="match status" value="1"/>
</dbReference>
<dbReference type="InterPro" id="IPR052924">
    <property type="entry name" value="OsmC/Ohr_hydroprdx_reductase"/>
</dbReference>
<comment type="caution">
    <text evidence="1">The sequence shown here is derived from an EMBL/GenBank/DDBJ whole genome shotgun (WGS) entry which is preliminary data.</text>
</comment>
<name>A0A918JZK6_9FLAO</name>
<keyword evidence="2" id="KW-1185">Reference proteome</keyword>
<protein>
    <recommendedName>
        <fullName evidence="3">OsmC-like protein</fullName>
    </recommendedName>
</protein>
<gene>
    <name evidence="1" type="ORF">GCM10007384_39530</name>
</gene>
<evidence type="ECO:0000313" key="2">
    <source>
        <dbReference type="Proteomes" id="UP000601108"/>
    </source>
</evidence>